<keyword evidence="4 6" id="KW-1133">Transmembrane helix</keyword>
<dbReference type="Pfam" id="PF02133">
    <property type="entry name" value="Transp_cyt_pur"/>
    <property type="match status" value="1"/>
</dbReference>
<keyword evidence="5 6" id="KW-0472">Membrane</keyword>
<evidence type="ECO:0000256" key="3">
    <source>
        <dbReference type="ARBA" id="ARBA00022692"/>
    </source>
</evidence>
<dbReference type="RefSeq" id="WP_188739859.1">
    <property type="nucleotide sequence ID" value="NZ_BMII01000022.1"/>
</dbReference>
<feature type="transmembrane region" description="Helical" evidence="6">
    <location>
        <begin position="202"/>
        <end position="225"/>
    </location>
</feature>
<reference evidence="8" key="1">
    <citation type="journal article" date="2019" name="Int. J. Syst. Evol. Microbiol.">
        <title>The Global Catalogue of Microorganisms (GCM) 10K type strain sequencing project: providing services to taxonomists for standard genome sequencing and annotation.</title>
        <authorList>
            <consortium name="The Broad Institute Genomics Platform"/>
            <consortium name="The Broad Institute Genome Sequencing Center for Infectious Disease"/>
            <person name="Wu L."/>
            <person name="Ma J."/>
        </authorList>
    </citation>
    <scope>NUCLEOTIDE SEQUENCE [LARGE SCALE GENOMIC DNA]</scope>
    <source>
        <strain evidence="8">CGMCC 1.15339</strain>
    </source>
</reference>
<evidence type="ECO:0000313" key="7">
    <source>
        <dbReference type="EMBL" id="GGB64615.1"/>
    </source>
</evidence>
<keyword evidence="3 6" id="KW-0812">Transmembrane</keyword>
<feature type="transmembrane region" description="Helical" evidence="6">
    <location>
        <begin position="237"/>
        <end position="262"/>
    </location>
</feature>
<feature type="transmembrane region" description="Helical" evidence="6">
    <location>
        <begin position="137"/>
        <end position="157"/>
    </location>
</feature>
<evidence type="ECO:0000256" key="4">
    <source>
        <dbReference type="ARBA" id="ARBA00022989"/>
    </source>
</evidence>
<evidence type="ECO:0000256" key="6">
    <source>
        <dbReference type="SAM" id="Phobius"/>
    </source>
</evidence>
<evidence type="ECO:0000256" key="2">
    <source>
        <dbReference type="ARBA" id="ARBA00008974"/>
    </source>
</evidence>
<dbReference type="PANTHER" id="PTHR30569:SF0">
    <property type="entry name" value="CYTOSINE PERMEASE"/>
    <property type="match status" value="1"/>
</dbReference>
<feature type="transmembrane region" description="Helical" evidence="6">
    <location>
        <begin position="400"/>
        <end position="422"/>
    </location>
</feature>
<comment type="subcellular location">
    <subcellularLocation>
        <location evidence="1">Membrane</location>
        <topology evidence="1">Multi-pass membrane protein</topology>
    </subcellularLocation>
</comment>
<dbReference type="PANTHER" id="PTHR30569">
    <property type="entry name" value="CYTOSINE TRANSPORTER CODB"/>
    <property type="match status" value="1"/>
</dbReference>
<feature type="transmembrane region" description="Helical" evidence="6">
    <location>
        <begin position="268"/>
        <end position="295"/>
    </location>
</feature>
<feature type="transmembrane region" description="Helical" evidence="6">
    <location>
        <begin position="32"/>
        <end position="54"/>
    </location>
</feature>
<gene>
    <name evidence="7" type="ORF">GCM10011607_26750</name>
</gene>
<evidence type="ECO:0000256" key="5">
    <source>
        <dbReference type="ARBA" id="ARBA00023136"/>
    </source>
</evidence>
<feature type="transmembrane region" description="Helical" evidence="6">
    <location>
        <begin position="316"/>
        <end position="333"/>
    </location>
</feature>
<feature type="transmembrane region" description="Helical" evidence="6">
    <location>
        <begin position="169"/>
        <end position="190"/>
    </location>
</feature>
<sequence length="438" mass="47428">MAEPHTIDDLLEDYATTPVPQNKTHNGWRIGMVNGGLAFAVPGLITGLEIGSALGLEQSIYAFLIGGFILSVLGTITGYVGMKNRLSSCMTMKFVFGLQGANIVSLAFVLSLLGWYGVNINLFSEVAAQFSMQLFDYAPPIWTFDIAASIVITLTTLWGFKFIERVSSFFVPILFLLVAYMLYQSLGYVVNDTPTTSGITGINFTFGEAVSAVVGSFIVSVVLMPDFSRFAAKPKDTVIASFLPFMFISNFVYIAAAIAGLAVVNADILVVMLTLGLGMFAFVLLIASSAVTNVVNLYSAALGFNAITPHWSEWKIIIAGGVLGAVMASFNLLDNFTGFIFSLSILFSPVAAIYIVDFFLIQQQKIYQIEHLNQTATFNFHALVAWVGGIGFAMMANNDWLTLTGIEVCDAMLITAPLYFVLKKFTAGSKPQNSTHSL</sequence>
<comment type="similarity">
    <text evidence="2">Belongs to the purine-cytosine permease (2.A.39) family.</text>
</comment>
<protein>
    <submittedName>
        <fullName evidence="7">Purine-cytosine permease</fullName>
    </submittedName>
</protein>
<comment type="caution">
    <text evidence="7">The sequence shown here is derived from an EMBL/GenBank/DDBJ whole genome shotgun (WGS) entry which is preliminary data.</text>
</comment>
<name>A0ABQ1JDQ5_9GAMM</name>
<accession>A0ABQ1JDQ5</accession>
<evidence type="ECO:0000256" key="1">
    <source>
        <dbReference type="ARBA" id="ARBA00004141"/>
    </source>
</evidence>
<dbReference type="InterPro" id="IPR001248">
    <property type="entry name" value="Pur-cyt_permease"/>
</dbReference>
<feature type="transmembrane region" description="Helical" evidence="6">
    <location>
        <begin position="94"/>
        <end position="117"/>
    </location>
</feature>
<dbReference type="EMBL" id="BMII01000022">
    <property type="protein sequence ID" value="GGB64615.1"/>
    <property type="molecule type" value="Genomic_DNA"/>
</dbReference>
<dbReference type="InterPro" id="IPR030191">
    <property type="entry name" value="CodB"/>
</dbReference>
<feature type="transmembrane region" description="Helical" evidence="6">
    <location>
        <begin position="60"/>
        <end position="82"/>
    </location>
</feature>
<feature type="transmembrane region" description="Helical" evidence="6">
    <location>
        <begin position="372"/>
        <end position="394"/>
    </location>
</feature>
<feature type="transmembrane region" description="Helical" evidence="6">
    <location>
        <begin position="339"/>
        <end position="360"/>
    </location>
</feature>
<keyword evidence="8" id="KW-1185">Reference proteome</keyword>
<evidence type="ECO:0000313" key="8">
    <source>
        <dbReference type="Proteomes" id="UP000617555"/>
    </source>
</evidence>
<proteinExistence type="inferred from homology"/>
<dbReference type="Proteomes" id="UP000617555">
    <property type="component" value="Unassembled WGS sequence"/>
</dbReference>
<dbReference type="Gene3D" id="1.10.4160.10">
    <property type="entry name" value="Hydantoin permease"/>
    <property type="match status" value="1"/>
</dbReference>
<organism evidence="7 8">
    <name type="scientific">Shewanella inventionis</name>
    <dbReference type="NCBI Taxonomy" id="1738770"/>
    <lineage>
        <taxon>Bacteria</taxon>
        <taxon>Pseudomonadati</taxon>
        <taxon>Pseudomonadota</taxon>
        <taxon>Gammaproteobacteria</taxon>
        <taxon>Alteromonadales</taxon>
        <taxon>Shewanellaceae</taxon>
        <taxon>Shewanella</taxon>
    </lineage>
</organism>